<dbReference type="EMBL" id="UOEO01000222">
    <property type="protein sequence ID" value="VAW23038.1"/>
    <property type="molecule type" value="Genomic_DNA"/>
</dbReference>
<evidence type="ECO:0000313" key="2">
    <source>
        <dbReference type="EMBL" id="VAW23038.1"/>
    </source>
</evidence>
<sequence>MINKHLYLRIIGVATFSFLAVFAALAQENIVQPAYYRVAGVAANDVLNIRQTASAGSPVVGSLAPGAFPVEVIKTSDGWGYVASSEGMGWVSLHFLQQISFAKFAQTNLPEGLNCGGTEPFWSLVMAGDKIAYSALGQANSTYSLVESGVAQNSGGTTSFVIGQNNGRPLTGIVSNQICSDGMSDIDYGRRIDLLISGPGGTSAFSGCCNVPVQQ</sequence>
<accession>A0A3B0TYD8</accession>
<dbReference type="Gene3D" id="2.30.30.40">
    <property type="entry name" value="SH3 Domains"/>
    <property type="match status" value="1"/>
</dbReference>
<protein>
    <recommendedName>
        <fullName evidence="1">SH3b domain-containing protein</fullName>
    </recommendedName>
</protein>
<reference evidence="2" key="1">
    <citation type="submission" date="2018-06" db="EMBL/GenBank/DDBJ databases">
        <authorList>
            <person name="Zhirakovskaya E."/>
        </authorList>
    </citation>
    <scope>NUCLEOTIDE SEQUENCE</scope>
</reference>
<feature type="domain" description="SH3b" evidence="1">
    <location>
        <begin position="45"/>
        <end position="96"/>
    </location>
</feature>
<dbReference type="InterPro" id="IPR003646">
    <property type="entry name" value="SH3-like_bac-type"/>
</dbReference>
<name>A0A3B0TYD8_9ZZZZ</name>
<evidence type="ECO:0000259" key="1">
    <source>
        <dbReference type="Pfam" id="PF08239"/>
    </source>
</evidence>
<gene>
    <name evidence="2" type="ORF">MNBD_ALPHA12-1786</name>
</gene>
<proteinExistence type="predicted"/>
<dbReference type="Pfam" id="PF08239">
    <property type="entry name" value="SH3_3"/>
    <property type="match status" value="1"/>
</dbReference>
<dbReference type="AlphaFoldDB" id="A0A3B0TYD8"/>
<organism evidence="2">
    <name type="scientific">hydrothermal vent metagenome</name>
    <dbReference type="NCBI Taxonomy" id="652676"/>
    <lineage>
        <taxon>unclassified sequences</taxon>
        <taxon>metagenomes</taxon>
        <taxon>ecological metagenomes</taxon>
    </lineage>
</organism>